<name>A0A485ALY9_RAOPL</name>
<sequence>MANLVLIVGIMSPASWGHAEYAGIAGIVLTLAVAVDANVLINERIKEELSNGRSVQQAIDEGYRGAFSSIFDANITTLIKVIILYAVGTGAIKGFAITTGIGVATSMFTAIVGTRAIVNLLYGGKRVKKLSI</sequence>
<evidence type="ECO:0000256" key="7">
    <source>
        <dbReference type="ARBA" id="ARBA00023010"/>
    </source>
</evidence>
<organism evidence="11 12">
    <name type="scientific">Raoultella planticola</name>
    <name type="common">Klebsiella planticola</name>
    <dbReference type="NCBI Taxonomy" id="575"/>
    <lineage>
        <taxon>Bacteria</taxon>
        <taxon>Pseudomonadati</taxon>
        <taxon>Pseudomonadota</taxon>
        <taxon>Gammaproteobacteria</taxon>
        <taxon>Enterobacterales</taxon>
        <taxon>Enterobacteriaceae</taxon>
        <taxon>Klebsiella/Raoultella group</taxon>
        <taxon>Raoultella</taxon>
    </lineage>
</organism>
<evidence type="ECO:0000256" key="3">
    <source>
        <dbReference type="ARBA" id="ARBA00022475"/>
    </source>
</evidence>
<gene>
    <name evidence="11" type="primary">secD_4</name>
    <name evidence="11" type="ORF">NCTC12998_01231</name>
</gene>
<keyword evidence="2" id="KW-0813">Transport</keyword>
<proteinExistence type="predicted"/>
<evidence type="ECO:0000256" key="5">
    <source>
        <dbReference type="ARBA" id="ARBA00022927"/>
    </source>
</evidence>
<dbReference type="EMBL" id="CAADJE010000015">
    <property type="protein sequence ID" value="VFS60098.1"/>
    <property type="molecule type" value="Genomic_DNA"/>
</dbReference>
<dbReference type="PANTHER" id="PTHR30081">
    <property type="entry name" value="PROTEIN-EXPORT MEMBRANE PROTEIN SEC"/>
    <property type="match status" value="1"/>
</dbReference>
<dbReference type="AlphaFoldDB" id="A0A485ALY9"/>
<feature type="transmembrane region" description="Helical" evidence="9">
    <location>
        <begin position="21"/>
        <end position="41"/>
    </location>
</feature>
<feature type="transmembrane region" description="Helical" evidence="9">
    <location>
        <begin position="62"/>
        <end position="88"/>
    </location>
</feature>
<keyword evidence="8 9" id="KW-0472">Membrane</keyword>
<evidence type="ECO:0000259" key="10">
    <source>
        <dbReference type="Pfam" id="PF03176"/>
    </source>
</evidence>
<feature type="domain" description="Membrane transport protein MMPL" evidence="10">
    <location>
        <begin position="27"/>
        <end position="118"/>
    </location>
</feature>
<dbReference type="Gene3D" id="1.20.1640.10">
    <property type="entry name" value="Multidrug efflux transporter AcrB transmembrane domain"/>
    <property type="match status" value="1"/>
</dbReference>
<keyword evidence="7" id="KW-0811">Translocation</keyword>
<feature type="transmembrane region" description="Helical" evidence="9">
    <location>
        <begin position="94"/>
        <end position="122"/>
    </location>
</feature>
<keyword evidence="4 9" id="KW-0812">Transmembrane</keyword>
<evidence type="ECO:0000256" key="1">
    <source>
        <dbReference type="ARBA" id="ARBA00004141"/>
    </source>
</evidence>
<protein>
    <submittedName>
        <fullName evidence="11">Preprotein translocase subunit SecD</fullName>
    </submittedName>
</protein>
<evidence type="ECO:0000313" key="12">
    <source>
        <dbReference type="Proteomes" id="UP000345637"/>
    </source>
</evidence>
<reference evidence="11 12" key="1">
    <citation type="submission" date="2019-03" db="EMBL/GenBank/DDBJ databases">
        <authorList>
            <consortium name="Pathogen Informatics"/>
        </authorList>
    </citation>
    <scope>NUCLEOTIDE SEQUENCE [LARGE SCALE GENOMIC DNA]</scope>
    <source>
        <strain evidence="11 12">NCTC12998</strain>
    </source>
</reference>
<keyword evidence="6 9" id="KW-1133">Transmembrane helix</keyword>
<comment type="subcellular location">
    <subcellularLocation>
        <location evidence="1">Membrane</location>
        <topology evidence="1">Multi-pass membrane protein</topology>
    </subcellularLocation>
</comment>
<dbReference type="PANTHER" id="PTHR30081:SF1">
    <property type="entry name" value="PROTEIN TRANSLOCASE SUBUNIT SECD"/>
    <property type="match status" value="1"/>
</dbReference>
<evidence type="ECO:0000256" key="4">
    <source>
        <dbReference type="ARBA" id="ARBA00022692"/>
    </source>
</evidence>
<keyword evidence="3" id="KW-1003">Cell membrane</keyword>
<evidence type="ECO:0000256" key="2">
    <source>
        <dbReference type="ARBA" id="ARBA00022448"/>
    </source>
</evidence>
<dbReference type="GO" id="GO:0005886">
    <property type="term" value="C:plasma membrane"/>
    <property type="evidence" value="ECO:0007669"/>
    <property type="project" value="TreeGrafter"/>
</dbReference>
<keyword evidence="5" id="KW-0653">Protein transport</keyword>
<dbReference type="Pfam" id="PF03176">
    <property type="entry name" value="MMPL"/>
    <property type="match status" value="1"/>
</dbReference>
<dbReference type="InterPro" id="IPR004869">
    <property type="entry name" value="MMPL_dom"/>
</dbReference>
<evidence type="ECO:0000256" key="9">
    <source>
        <dbReference type="SAM" id="Phobius"/>
    </source>
</evidence>
<evidence type="ECO:0000256" key="8">
    <source>
        <dbReference type="ARBA" id="ARBA00023136"/>
    </source>
</evidence>
<dbReference type="InterPro" id="IPR022813">
    <property type="entry name" value="SecD/SecF_arch_bac"/>
</dbReference>
<dbReference type="Proteomes" id="UP000345637">
    <property type="component" value="Unassembled WGS sequence"/>
</dbReference>
<dbReference type="GO" id="GO:0015031">
    <property type="term" value="P:protein transport"/>
    <property type="evidence" value="ECO:0007669"/>
    <property type="project" value="UniProtKB-KW"/>
</dbReference>
<evidence type="ECO:0000313" key="11">
    <source>
        <dbReference type="EMBL" id="VFS60098.1"/>
    </source>
</evidence>
<accession>A0A485ALY9</accession>
<evidence type="ECO:0000256" key="6">
    <source>
        <dbReference type="ARBA" id="ARBA00022989"/>
    </source>
</evidence>
<dbReference type="SUPFAM" id="SSF82866">
    <property type="entry name" value="Multidrug efflux transporter AcrB transmembrane domain"/>
    <property type="match status" value="1"/>
</dbReference>